<proteinExistence type="predicted"/>
<keyword evidence="2" id="KW-1185">Reference proteome</keyword>
<evidence type="ECO:0000313" key="1">
    <source>
        <dbReference type="EMBL" id="CAH3155806.1"/>
    </source>
</evidence>
<organism evidence="1 2">
    <name type="scientific">Porites evermanni</name>
    <dbReference type="NCBI Taxonomy" id="104178"/>
    <lineage>
        <taxon>Eukaryota</taxon>
        <taxon>Metazoa</taxon>
        <taxon>Cnidaria</taxon>
        <taxon>Anthozoa</taxon>
        <taxon>Hexacorallia</taxon>
        <taxon>Scleractinia</taxon>
        <taxon>Fungiina</taxon>
        <taxon>Poritidae</taxon>
        <taxon>Porites</taxon>
    </lineage>
</organism>
<dbReference type="EMBL" id="CALNXI010001107">
    <property type="protein sequence ID" value="CAH3155806.1"/>
    <property type="molecule type" value="Genomic_DNA"/>
</dbReference>
<reference evidence="1 2" key="1">
    <citation type="submission" date="2022-05" db="EMBL/GenBank/DDBJ databases">
        <authorList>
            <consortium name="Genoscope - CEA"/>
            <person name="William W."/>
        </authorList>
    </citation>
    <scope>NUCLEOTIDE SEQUENCE [LARGE SCALE GENOMIC DNA]</scope>
</reference>
<sequence length="142" mass="16293">MKCKKRTRVDYSDEPALDTVAKYDMIVELANCFIKGYHEFGIKLPVGARTTVEREVGGRDEFALLCRVPRGLSEEMLNKTMHNRSLKKSYLVRNVIGKPIGRVQYFLNRTLVEEMTKGNISEIEGRCKDIKEASNDTEMETQ</sequence>
<name>A0ABN8Q3D0_9CNID</name>
<accession>A0ABN8Q3D0</accession>
<comment type="caution">
    <text evidence="1">The sequence shown here is derived from an EMBL/GenBank/DDBJ whole genome shotgun (WGS) entry which is preliminary data.</text>
</comment>
<evidence type="ECO:0000313" key="2">
    <source>
        <dbReference type="Proteomes" id="UP001159427"/>
    </source>
</evidence>
<protein>
    <submittedName>
        <fullName evidence="1">Uncharacterized protein</fullName>
    </submittedName>
</protein>
<dbReference type="Proteomes" id="UP001159427">
    <property type="component" value="Unassembled WGS sequence"/>
</dbReference>
<gene>
    <name evidence="1" type="ORF">PEVE_00001951</name>
</gene>